<evidence type="ECO:0000313" key="2">
    <source>
        <dbReference type="Proteomes" id="UP000616151"/>
    </source>
</evidence>
<name>A0ACC5R130_9HYPH</name>
<keyword evidence="2" id="KW-1185">Reference proteome</keyword>
<evidence type="ECO:0000313" key="1">
    <source>
        <dbReference type="EMBL" id="MBK1866352.1"/>
    </source>
</evidence>
<gene>
    <name evidence="1" type="ORF">JHL16_08305</name>
</gene>
<organism evidence="1 2">
    <name type="scientific">Taklimakanibacter albus</name>
    <dbReference type="NCBI Taxonomy" id="2800327"/>
    <lineage>
        <taxon>Bacteria</taxon>
        <taxon>Pseudomonadati</taxon>
        <taxon>Pseudomonadota</taxon>
        <taxon>Alphaproteobacteria</taxon>
        <taxon>Hyphomicrobiales</taxon>
        <taxon>Aestuariivirgaceae</taxon>
        <taxon>Taklimakanibacter</taxon>
    </lineage>
</organism>
<reference evidence="1" key="1">
    <citation type="submission" date="2021-01" db="EMBL/GenBank/DDBJ databases">
        <authorList>
            <person name="Sun Q."/>
        </authorList>
    </citation>
    <scope>NUCLEOTIDE SEQUENCE</scope>
    <source>
        <strain evidence="1">YIM B02566</strain>
    </source>
</reference>
<accession>A0ACC5R130</accession>
<dbReference type="Proteomes" id="UP000616151">
    <property type="component" value="Unassembled WGS sequence"/>
</dbReference>
<sequence>MRTVVIAFLFVIAAVNAAFAQTPSGMPLIALTIQGKDGATKADLTVELAETPEHRAKGLMFRTELADNRGMLFDFKETRSVSMWMKNTPLSLDMIFTDDKGAVLYIARNTVPYSEEIITPGMPVYAVLEVKAGSARRLGLEPGDRLVTPVLGAGG</sequence>
<comment type="caution">
    <text evidence="1">The sequence shown here is derived from an EMBL/GenBank/DDBJ whole genome shotgun (WGS) entry which is preliminary data.</text>
</comment>
<dbReference type="EMBL" id="JAENHL010000006">
    <property type="protein sequence ID" value="MBK1866352.1"/>
    <property type="molecule type" value="Genomic_DNA"/>
</dbReference>
<proteinExistence type="predicted"/>
<protein>
    <submittedName>
        <fullName evidence="1">DUF192 domain-containing protein</fullName>
    </submittedName>
</protein>